<dbReference type="GeneID" id="36580366"/>
<keyword evidence="2" id="KW-1185">Reference proteome</keyword>
<organism evidence="1 2">
    <name type="scientific">Hyaloscypha bicolor E</name>
    <dbReference type="NCBI Taxonomy" id="1095630"/>
    <lineage>
        <taxon>Eukaryota</taxon>
        <taxon>Fungi</taxon>
        <taxon>Dikarya</taxon>
        <taxon>Ascomycota</taxon>
        <taxon>Pezizomycotina</taxon>
        <taxon>Leotiomycetes</taxon>
        <taxon>Helotiales</taxon>
        <taxon>Hyaloscyphaceae</taxon>
        <taxon>Hyaloscypha</taxon>
        <taxon>Hyaloscypha bicolor</taxon>
    </lineage>
</organism>
<dbReference type="EMBL" id="KZ613786">
    <property type="protein sequence ID" value="PMD61500.1"/>
    <property type="molecule type" value="Genomic_DNA"/>
</dbReference>
<dbReference type="RefSeq" id="XP_024738404.1">
    <property type="nucleotide sequence ID" value="XM_024872285.1"/>
</dbReference>
<name>A0A2J6TER3_9HELO</name>
<dbReference type="InParanoid" id="A0A2J6TER3"/>
<evidence type="ECO:0000313" key="1">
    <source>
        <dbReference type="EMBL" id="PMD61500.1"/>
    </source>
</evidence>
<accession>A0A2J6TER3</accession>
<protein>
    <submittedName>
        <fullName evidence="1">Uncharacterized protein</fullName>
    </submittedName>
</protein>
<proteinExistence type="predicted"/>
<reference evidence="1 2" key="1">
    <citation type="submission" date="2016-04" db="EMBL/GenBank/DDBJ databases">
        <title>A degradative enzymes factory behind the ericoid mycorrhizal symbiosis.</title>
        <authorList>
            <consortium name="DOE Joint Genome Institute"/>
            <person name="Martino E."/>
            <person name="Morin E."/>
            <person name="Grelet G."/>
            <person name="Kuo A."/>
            <person name="Kohler A."/>
            <person name="Daghino S."/>
            <person name="Barry K."/>
            <person name="Choi C."/>
            <person name="Cichocki N."/>
            <person name="Clum A."/>
            <person name="Copeland A."/>
            <person name="Hainaut M."/>
            <person name="Haridas S."/>
            <person name="Labutti K."/>
            <person name="Lindquist E."/>
            <person name="Lipzen A."/>
            <person name="Khouja H.-R."/>
            <person name="Murat C."/>
            <person name="Ohm R."/>
            <person name="Olson A."/>
            <person name="Spatafora J."/>
            <person name="Veneault-Fourrey C."/>
            <person name="Henrissat B."/>
            <person name="Grigoriev I."/>
            <person name="Martin F."/>
            <person name="Perotto S."/>
        </authorList>
    </citation>
    <scope>NUCLEOTIDE SEQUENCE [LARGE SCALE GENOMIC DNA]</scope>
    <source>
        <strain evidence="1 2">E</strain>
    </source>
</reference>
<evidence type="ECO:0000313" key="2">
    <source>
        <dbReference type="Proteomes" id="UP000235371"/>
    </source>
</evidence>
<dbReference type="AlphaFoldDB" id="A0A2J6TER3"/>
<gene>
    <name evidence="1" type="ORF">K444DRAFT_371807</name>
</gene>
<sequence length="112" mass="12467">MLERFSAAVDLVVQIPPFPASLLFGWSVHKLKPPRPGHSPQGVVHSSPIPSIERRPLKNLLEYNNFLTSSFFGESFGQHHIKNHHFAMAPKRILVTGGARFVGSQLGHSLHK</sequence>
<dbReference type="Proteomes" id="UP000235371">
    <property type="component" value="Unassembled WGS sequence"/>
</dbReference>